<name>A0A7L4ZQ45_9FLAO</name>
<reference evidence="1 2" key="1">
    <citation type="journal article" date="2013" name="Int. J. Syst. Evol. Microbiol.">
        <title>Kordia antarctica sp. nov., isolated from Antarctic seawater.</title>
        <authorList>
            <person name="Baek K."/>
            <person name="Choi A."/>
            <person name="Kang I."/>
            <person name="Lee K."/>
            <person name="Cho J.C."/>
        </authorList>
    </citation>
    <scope>NUCLEOTIDE SEQUENCE [LARGE SCALE GENOMIC DNA]</scope>
    <source>
        <strain evidence="1 2">IMCC3317</strain>
    </source>
</reference>
<sequence>MKKKHLKNLKLNRKLISSLTASQSLGGNNSVIVCIRTFVDANGNNICLRTVLNCDRTRVINGCVKTNEVDTNTYAIC</sequence>
<organism evidence="1 2">
    <name type="scientific">Kordia antarctica</name>
    <dbReference type="NCBI Taxonomy" id="1218801"/>
    <lineage>
        <taxon>Bacteria</taxon>
        <taxon>Pseudomonadati</taxon>
        <taxon>Bacteroidota</taxon>
        <taxon>Flavobacteriia</taxon>
        <taxon>Flavobacteriales</taxon>
        <taxon>Flavobacteriaceae</taxon>
        <taxon>Kordia</taxon>
    </lineage>
</organism>
<dbReference type="OrthoDB" id="1454492at2"/>
<dbReference type="RefSeq" id="WP_160130839.1">
    <property type="nucleotide sequence ID" value="NZ_CP019288.1"/>
</dbReference>
<accession>A0A7L4ZQ45</accession>
<evidence type="ECO:0000313" key="2">
    <source>
        <dbReference type="Proteomes" id="UP000464657"/>
    </source>
</evidence>
<keyword evidence="2" id="KW-1185">Reference proteome</keyword>
<protein>
    <submittedName>
        <fullName evidence="1">Uncharacterized protein</fullName>
    </submittedName>
</protein>
<dbReference type="EMBL" id="CP019288">
    <property type="protein sequence ID" value="QHI38286.1"/>
    <property type="molecule type" value="Genomic_DNA"/>
</dbReference>
<evidence type="ECO:0000313" key="1">
    <source>
        <dbReference type="EMBL" id="QHI38286.1"/>
    </source>
</evidence>
<dbReference type="Proteomes" id="UP000464657">
    <property type="component" value="Chromosome"/>
</dbReference>
<proteinExistence type="predicted"/>
<gene>
    <name evidence="1" type="ORF">IMCC3317_36770</name>
</gene>
<dbReference type="KEGG" id="kan:IMCC3317_36770"/>
<dbReference type="AlphaFoldDB" id="A0A7L4ZQ45"/>